<organism evidence="3 4">
    <name type="scientific">Desulforapulum autotrophicum (strain ATCC 43914 / DSM 3382 / VKM B-1955 / HRM2)</name>
    <name type="common">Desulfobacterium autotrophicum</name>
    <dbReference type="NCBI Taxonomy" id="177437"/>
    <lineage>
        <taxon>Bacteria</taxon>
        <taxon>Pseudomonadati</taxon>
        <taxon>Thermodesulfobacteriota</taxon>
        <taxon>Desulfobacteria</taxon>
        <taxon>Desulfobacterales</taxon>
        <taxon>Desulfobacteraceae</taxon>
        <taxon>Desulforapulum</taxon>
    </lineage>
</organism>
<dbReference type="AlphaFoldDB" id="C0QM05"/>
<reference evidence="3 4" key="1">
    <citation type="journal article" date="2009" name="Environ. Microbiol.">
        <title>Genome sequence of Desulfobacterium autotrophicum HRM2, a marine sulfate reducer oxidizing organic carbon completely to carbon dioxide.</title>
        <authorList>
            <person name="Strittmatter A.W."/>
            <person name="Liesegang H."/>
            <person name="Rabus R."/>
            <person name="Decker I."/>
            <person name="Amann J."/>
            <person name="Andres S."/>
            <person name="Henne A."/>
            <person name="Fricke W.F."/>
            <person name="Martinez-Arias R."/>
            <person name="Bartels D."/>
            <person name="Goesmann A."/>
            <person name="Krause L."/>
            <person name="Puehler A."/>
            <person name="Klenk H.P."/>
            <person name="Richter M."/>
            <person name="Schuler M."/>
            <person name="Gloeckner F.O."/>
            <person name="Meyerdierks A."/>
            <person name="Gottschalk G."/>
            <person name="Amann R."/>
        </authorList>
    </citation>
    <scope>NUCLEOTIDE SEQUENCE [LARGE SCALE GENOMIC DNA]</scope>
    <source>
        <strain evidence="4">ATCC 43914 / DSM 3382 / HRM2</strain>
    </source>
</reference>
<gene>
    <name evidence="3" type="ordered locus">HRM2_11990</name>
</gene>
<keyword evidence="4" id="KW-1185">Reference proteome</keyword>
<dbReference type="Pfam" id="PF07755">
    <property type="entry name" value="DUF1611"/>
    <property type="match status" value="1"/>
</dbReference>
<dbReference type="Pfam" id="PF17396">
    <property type="entry name" value="DUF1611_N"/>
    <property type="match status" value="1"/>
</dbReference>
<dbReference type="STRING" id="177437.HRM2_11990"/>
<accession>C0QM05</accession>
<evidence type="ECO:0000313" key="4">
    <source>
        <dbReference type="Proteomes" id="UP000000442"/>
    </source>
</evidence>
<dbReference type="EMBL" id="CP001087">
    <property type="protein sequence ID" value="ACN14311.1"/>
    <property type="molecule type" value="Genomic_DNA"/>
</dbReference>
<proteinExistence type="predicted"/>
<dbReference type="SUPFAM" id="SSF52540">
    <property type="entry name" value="P-loop containing nucleoside triphosphate hydrolases"/>
    <property type="match status" value="1"/>
</dbReference>
<evidence type="ECO:0008006" key="5">
    <source>
        <dbReference type="Google" id="ProtNLM"/>
    </source>
</evidence>
<dbReference type="HOGENOM" id="CLU_059741_0_1_7"/>
<name>C0QM05_DESAH</name>
<feature type="domain" description="D-glutamate N-acetyltransferase-like N-terminal" evidence="2">
    <location>
        <begin position="61"/>
        <end position="157"/>
    </location>
</feature>
<dbReference type="RefSeq" id="WP_015903100.1">
    <property type="nucleotide sequence ID" value="NC_012108.1"/>
</dbReference>
<dbReference type="Gene3D" id="3.40.50.300">
    <property type="entry name" value="P-loop containing nucleotide triphosphate hydrolases"/>
    <property type="match status" value="1"/>
</dbReference>
<protein>
    <recommendedName>
        <fullName evidence="5">DUF1611 domain-containing protein</fullName>
    </recommendedName>
</protein>
<dbReference type="Proteomes" id="UP000000442">
    <property type="component" value="Chromosome"/>
</dbReference>
<dbReference type="InterPro" id="IPR035086">
    <property type="entry name" value="DgcN-like_C"/>
</dbReference>
<sequence>MKSEVNNDKTNTGLDKKKQPMMGSAVILTNGRLDTIDAKTAHGLIRGTERFEITGVIDANSAGQDAGMLVDGTHRNLPIYADMDTYLAAGGKRPDFAIIGLALCGGRLDEQWQALALDMINRGISIVNGMHMLLGDIPVFKKAARDNHVQIIDIRRPKPFDQLSYWSGRIFDMKVPRLAVLGTDCALGKRTTARLIIEACRRQGTTAEMIYTGQTGWLQGSPHGFILDTTTNDFVSGEIESAIVQCEQTSCPDLIVVEGQSAMRNPLGPCGAEIIVSGNIKGVILQHAPFRELYDSAENLGCLLPELESEIKLIEMFGTKVIAIVLNGTGGSDSALKSWGQRIGKSTGIPVVCPMLESMDKLLPLIRQFIQDHDLLPDTTARKPRAASQTDNTHD</sequence>
<dbReference type="KEGG" id="dat:HRM2_11990"/>
<dbReference type="eggNOG" id="COG3367">
    <property type="taxonomic scope" value="Bacteria"/>
</dbReference>
<dbReference type="PIRSF" id="PIRSF026760">
    <property type="entry name" value="UCP026760"/>
    <property type="match status" value="1"/>
</dbReference>
<dbReference type="InterPro" id="IPR027417">
    <property type="entry name" value="P-loop_NTPase"/>
</dbReference>
<dbReference type="Gene3D" id="3.40.50.720">
    <property type="entry name" value="NAD(P)-binding Rossmann-like Domain"/>
    <property type="match status" value="1"/>
</dbReference>
<evidence type="ECO:0000259" key="2">
    <source>
        <dbReference type="Pfam" id="PF17396"/>
    </source>
</evidence>
<dbReference type="InterPro" id="IPR011669">
    <property type="entry name" value="DgcN-like"/>
</dbReference>
<dbReference type="PANTHER" id="PTHR40690">
    <property type="entry name" value="GLL3100 PROTEIN"/>
    <property type="match status" value="1"/>
</dbReference>
<dbReference type="PANTHER" id="PTHR40690:SF1">
    <property type="entry name" value="DUF1611 DOMAIN-CONTAINING PROTEIN"/>
    <property type="match status" value="1"/>
</dbReference>
<dbReference type="InterPro" id="IPR035402">
    <property type="entry name" value="DgcN-like_N"/>
</dbReference>
<evidence type="ECO:0000313" key="3">
    <source>
        <dbReference type="EMBL" id="ACN14311.1"/>
    </source>
</evidence>
<feature type="domain" description="D-glutamate N-acetyltransferase-like C-terminal" evidence="1">
    <location>
        <begin position="165"/>
        <end position="363"/>
    </location>
</feature>
<evidence type="ECO:0000259" key="1">
    <source>
        <dbReference type="Pfam" id="PF07755"/>
    </source>
</evidence>